<evidence type="ECO:0000313" key="14">
    <source>
        <dbReference type="EMBL" id="MXN63734.1"/>
    </source>
</evidence>
<protein>
    <recommendedName>
        <fullName evidence="3 13">Flagellar biosynthetic protein FlhB</fullName>
    </recommendedName>
</protein>
<keyword evidence="11 13" id="KW-1006">Bacterial flagellum protein export</keyword>
<keyword evidence="8 13" id="KW-0653">Protein transport</keyword>
<dbReference type="AlphaFoldDB" id="A0A7X3S673"/>
<comment type="caution">
    <text evidence="14">The sequence shown here is derived from an EMBL/GenBank/DDBJ whole genome shotgun (WGS) entry which is preliminary data.</text>
</comment>
<evidence type="ECO:0000256" key="9">
    <source>
        <dbReference type="ARBA" id="ARBA00022989"/>
    </source>
</evidence>
<dbReference type="SUPFAM" id="SSF160544">
    <property type="entry name" value="EscU C-terminal domain-like"/>
    <property type="match status" value="1"/>
</dbReference>
<evidence type="ECO:0000256" key="13">
    <source>
        <dbReference type="RuleBase" id="RU364091"/>
    </source>
</evidence>
<keyword evidence="15" id="KW-1185">Reference proteome</keyword>
<keyword evidence="14" id="KW-0969">Cilium</keyword>
<dbReference type="GO" id="GO:0009306">
    <property type="term" value="P:protein secretion"/>
    <property type="evidence" value="ECO:0007669"/>
    <property type="project" value="InterPro"/>
</dbReference>
<keyword evidence="6 13" id="KW-0812">Transmembrane</keyword>
<dbReference type="InterPro" id="IPR029025">
    <property type="entry name" value="T3SS_substrate_exporter_C"/>
</dbReference>
<feature type="transmembrane region" description="Helical" evidence="13">
    <location>
        <begin position="90"/>
        <end position="111"/>
    </location>
</feature>
<feature type="transmembrane region" description="Helical" evidence="13">
    <location>
        <begin position="190"/>
        <end position="212"/>
    </location>
</feature>
<comment type="function">
    <text evidence="12 13">Required for formation of the rod structure in the basal body of the flagellar apparatus. Together with FliI and FliH, may constitute the export apparatus of flagellin.</text>
</comment>
<dbReference type="PANTHER" id="PTHR30531:SF12">
    <property type="entry name" value="FLAGELLAR BIOSYNTHETIC PROTEIN FLHB"/>
    <property type="match status" value="1"/>
</dbReference>
<evidence type="ECO:0000256" key="3">
    <source>
        <dbReference type="ARBA" id="ARBA00021622"/>
    </source>
</evidence>
<dbReference type="NCBIfam" id="TIGR00328">
    <property type="entry name" value="flhB"/>
    <property type="match status" value="1"/>
</dbReference>
<organism evidence="14 15">
    <name type="scientific">Stappia sediminis</name>
    <dbReference type="NCBI Taxonomy" id="2692190"/>
    <lineage>
        <taxon>Bacteria</taxon>
        <taxon>Pseudomonadati</taxon>
        <taxon>Pseudomonadota</taxon>
        <taxon>Alphaproteobacteria</taxon>
        <taxon>Hyphomicrobiales</taxon>
        <taxon>Stappiaceae</taxon>
        <taxon>Stappia</taxon>
    </lineage>
</organism>
<keyword evidence="14" id="KW-0282">Flagellum</keyword>
<evidence type="ECO:0000256" key="11">
    <source>
        <dbReference type="ARBA" id="ARBA00023225"/>
    </source>
</evidence>
<dbReference type="Pfam" id="PF01312">
    <property type="entry name" value="Bac_export_2"/>
    <property type="match status" value="1"/>
</dbReference>
<evidence type="ECO:0000313" key="15">
    <source>
        <dbReference type="Proteomes" id="UP000433101"/>
    </source>
</evidence>
<dbReference type="Gene3D" id="3.40.1690.10">
    <property type="entry name" value="secretion proteins EscU"/>
    <property type="match status" value="1"/>
</dbReference>
<dbReference type="InterPro" id="IPR006135">
    <property type="entry name" value="T3SS_substrate_exporter"/>
</dbReference>
<comment type="subcellular location">
    <subcellularLocation>
        <location evidence="1">Cell membrane</location>
        <topology evidence="1">Multi-pass membrane protein</topology>
    </subcellularLocation>
</comment>
<dbReference type="Gene3D" id="6.10.250.2080">
    <property type="match status" value="1"/>
</dbReference>
<evidence type="ECO:0000256" key="7">
    <source>
        <dbReference type="ARBA" id="ARBA00022795"/>
    </source>
</evidence>
<evidence type="ECO:0000256" key="1">
    <source>
        <dbReference type="ARBA" id="ARBA00004651"/>
    </source>
</evidence>
<keyword evidence="4 13" id="KW-0813">Transport</keyword>
<evidence type="ECO:0000256" key="5">
    <source>
        <dbReference type="ARBA" id="ARBA00022475"/>
    </source>
</evidence>
<dbReference type="PRINTS" id="PR00950">
    <property type="entry name" value="TYPE3IMSPROT"/>
</dbReference>
<comment type="similarity">
    <text evidence="2 13">Belongs to the type III secretion exporter family.</text>
</comment>
<proteinExistence type="inferred from homology"/>
<dbReference type="InterPro" id="IPR006136">
    <property type="entry name" value="FlhB"/>
</dbReference>
<feature type="transmembrane region" description="Helical" evidence="13">
    <location>
        <begin position="150"/>
        <end position="167"/>
    </location>
</feature>
<dbReference type="FunFam" id="3.40.1690.10:FF:000001">
    <property type="entry name" value="Flagellar biosynthetic protein FlhB"/>
    <property type="match status" value="1"/>
</dbReference>
<dbReference type="EMBL" id="WUMV01000001">
    <property type="protein sequence ID" value="MXN63734.1"/>
    <property type="molecule type" value="Genomic_DNA"/>
</dbReference>
<keyword evidence="5 13" id="KW-1003">Cell membrane</keyword>
<dbReference type="GO" id="GO:0005886">
    <property type="term" value="C:plasma membrane"/>
    <property type="evidence" value="ECO:0007669"/>
    <property type="project" value="UniProtKB-SubCell"/>
</dbReference>
<evidence type="ECO:0000256" key="8">
    <source>
        <dbReference type="ARBA" id="ARBA00022927"/>
    </source>
</evidence>
<evidence type="ECO:0000256" key="2">
    <source>
        <dbReference type="ARBA" id="ARBA00010690"/>
    </source>
</evidence>
<gene>
    <name evidence="13 14" type="primary">flhB</name>
    <name evidence="14" type="ORF">GR183_02355</name>
</gene>
<sequence>MAEESDDSEKTEDPSQKRLDDALKKGDVAKSQEVSAWFVLLGIGLSIAIMAKPAAAGLRDTLRAYFEFAHTIPVEGTGLKELWYQTGTSIAKSLALPLLMLLVMAVAGNLVQHRLVWSAEKIKPKFNKISPISGFKRLFSSESLVNFSKGLAKIVIVSGLMVAVLWPERDRIDTMIFRETSFMLAETRELIIKLIIAIIAFMTVVAAADFLYQRHRWFEKQKMTKQEVKEEYKQTEGDPHIKGRLRQLRMERSRKRMMAAVPDSTVVVTNPTHYAVALKYEDGMSAPVCLAKGTDTVALKIREVAKSHDIPVVENPPLARALYATIDIDQEIPEEHYKAVAEVIGFVLNLKRRRRGRGRTGKS</sequence>
<dbReference type="Proteomes" id="UP000433101">
    <property type="component" value="Unassembled WGS sequence"/>
</dbReference>
<keyword evidence="9 13" id="KW-1133">Transmembrane helix</keyword>
<evidence type="ECO:0000256" key="6">
    <source>
        <dbReference type="ARBA" id="ARBA00022692"/>
    </source>
</evidence>
<accession>A0A7X3S673</accession>
<dbReference type="PANTHER" id="PTHR30531">
    <property type="entry name" value="FLAGELLAR BIOSYNTHETIC PROTEIN FLHB"/>
    <property type="match status" value="1"/>
</dbReference>
<keyword evidence="14" id="KW-0966">Cell projection</keyword>
<keyword evidence="10 13" id="KW-0472">Membrane</keyword>
<dbReference type="GO" id="GO:0044780">
    <property type="term" value="P:bacterial-type flagellum assembly"/>
    <property type="evidence" value="ECO:0007669"/>
    <property type="project" value="InterPro"/>
</dbReference>
<dbReference type="RefSeq" id="WP_160773969.1">
    <property type="nucleotide sequence ID" value="NZ_WUMV01000001.1"/>
</dbReference>
<evidence type="ECO:0000256" key="12">
    <source>
        <dbReference type="ARBA" id="ARBA00025078"/>
    </source>
</evidence>
<evidence type="ECO:0000256" key="4">
    <source>
        <dbReference type="ARBA" id="ARBA00022448"/>
    </source>
</evidence>
<name>A0A7X3S673_9HYPH</name>
<reference evidence="14 15" key="1">
    <citation type="submission" date="2019-12" db="EMBL/GenBank/DDBJ databases">
        <authorList>
            <person name="Li M."/>
        </authorList>
    </citation>
    <scope>NUCLEOTIDE SEQUENCE [LARGE SCALE GENOMIC DNA]</scope>
    <source>
        <strain evidence="14 15">GBMRC 2046</strain>
    </source>
</reference>
<keyword evidence="7 13" id="KW-1005">Bacterial flagellum biogenesis</keyword>
<evidence type="ECO:0000256" key="10">
    <source>
        <dbReference type="ARBA" id="ARBA00023136"/>
    </source>
</evidence>
<feature type="transmembrane region" description="Helical" evidence="13">
    <location>
        <begin position="34"/>
        <end position="51"/>
    </location>
</feature>